<accession>A0A3N4ZJY9</accession>
<evidence type="ECO:0000256" key="1">
    <source>
        <dbReference type="ARBA" id="ARBA00005531"/>
    </source>
</evidence>
<feature type="domain" description="Chalcone/stilbene synthase C-terminal" evidence="6">
    <location>
        <begin position="233"/>
        <end position="367"/>
    </location>
</feature>
<dbReference type="GO" id="GO:0030639">
    <property type="term" value="P:polyketide biosynthetic process"/>
    <property type="evidence" value="ECO:0007669"/>
    <property type="project" value="TreeGrafter"/>
</dbReference>
<dbReference type="AlphaFoldDB" id="A0A3N4ZJY9"/>
<evidence type="ECO:0000256" key="3">
    <source>
        <dbReference type="ARBA" id="ARBA00023315"/>
    </source>
</evidence>
<evidence type="ECO:0000256" key="2">
    <source>
        <dbReference type="ARBA" id="ARBA00022679"/>
    </source>
</evidence>
<dbReference type="Pfam" id="PF02797">
    <property type="entry name" value="Chal_sti_synt_C"/>
    <property type="match status" value="1"/>
</dbReference>
<keyword evidence="8" id="KW-1185">Reference proteome</keyword>
<gene>
    <name evidence="7" type="ORF">EDD34_1858</name>
</gene>
<dbReference type="InterPro" id="IPR001099">
    <property type="entry name" value="Chalcone/stilbene_synt_N"/>
</dbReference>
<dbReference type="OrthoDB" id="9786288at2"/>
<proteinExistence type="inferred from homology"/>
<protein>
    <submittedName>
        <fullName evidence="7">Isopalmitoylresorcinol synthase</fullName>
    </submittedName>
</protein>
<dbReference type="PANTHER" id="PTHR11877">
    <property type="entry name" value="HYDROXYMETHYLGLUTARYL-COA SYNTHASE"/>
    <property type="match status" value="1"/>
</dbReference>
<comment type="similarity">
    <text evidence="1">Belongs to the thiolase-like superfamily. Chalcone/stilbene synthases family.</text>
</comment>
<feature type="domain" description="Chalcone/stilbene synthase N-terminal" evidence="5">
    <location>
        <begin position="65"/>
        <end position="198"/>
    </location>
</feature>
<evidence type="ECO:0000313" key="7">
    <source>
        <dbReference type="EMBL" id="RPF21235.1"/>
    </source>
</evidence>
<dbReference type="CDD" id="cd00831">
    <property type="entry name" value="CHS_like"/>
    <property type="match status" value="1"/>
</dbReference>
<feature type="active site" description="Acyl-thioester intermediate" evidence="4">
    <location>
        <position position="139"/>
    </location>
</feature>
<dbReference type="Gene3D" id="3.40.47.10">
    <property type="match status" value="2"/>
</dbReference>
<evidence type="ECO:0000259" key="5">
    <source>
        <dbReference type="Pfam" id="PF00195"/>
    </source>
</evidence>
<dbReference type="EMBL" id="RKQZ01000001">
    <property type="protein sequence ID" value="RPF21235.1"/>
    <property type="molecule type" value="Genomic_DNA"/>
</dbReference>
<dbReference type="InterPro" id="IPR011141">
    <property type="entry name" value="Polyketide_synthase_type-III"/>
</dbReference>
<dbReference type="GO" id="GO:0016747">
    <property type="term" value="F:acyltransferase activity, transferring groups other than amino-acyl groups"/>
    <property type="evidence" value="ECO:0007669"/>
    <property type="project" value="InterPro"/>
</dbReference>
<evidence type="ECO:0000313" key="8">
    <source>
        <dbReference type="Proteomes" id="UP000280501"/>
    </source>
</evidence>
<dbReference type="RefSeq" id="WP_123814298.1">
    <property type="nucleotide sequence ID" value="NZ_RKQZ01000001.1"/>
</dbReference>
<dbReference type="InterPro" id="IPR016039">
    <property type="entry name" value="Thiolase-like"/>
</dbReference>
<evidence type="ECO:0000256" key="4">
    <source>
        <dbReference type="PIRSR" id="PIRSR000451-1"/>
    </source>
</evidence>
<name>A0A3N4ZJY9_9MICO</name>
<dbReference type="PIRSF" id="PIRSF000451">
    <property type="entry name" value="PKS_III"/>
    <property type="match status" value="1"/>
</dbReference>
<keyword evidence="2" id="KW-0808">Transferase</keyword>
<organism evidence="7 8">
    <name type="scientific">Myceligenerans xiligouense</name>
    <dbReference type="NCBI Taxonomy" id="253184"/>
    <lineage>
        <taxon>Bacteria</taxon>
        <taxon>Bacillati</taxon>
        <taxon>Actinomycetota</taxon>
        <taxon>Actinomycetes</taxon>
        <taxon>Micrococcales</taxon>
        <taxon>Promicromonosporaceae</taxon>
        <taxon>Myceligenerans</taxon>
    </lineage>
</organism>
<comment type="caution">
    <text evidence="7">The sequence shown here is derived from an EMBL/GenBank/DDBJ whole genome shotgun (WGS) entry which is preliminary data.</text>
</comment>
<dbReference type="Proteomes" id="UP000280501">
    <property type="component" value="Unassembled WGS sequence"/>
</dbReference>
<dbReference type="Pfam" id="PF00195">
    <property type="entry name" value="Chal_sti_synt_N"/>
    <property type="match status" value="1"/>
</dbReference>
<dbReference type="SUPFAM" id="SSF53901">
    <property type="entry name" value="Thiolase-like"/>
    <property type="match status" value="2"/>
</dbReference>
<evidence type="ECO:0000259" key="6">
    <source>
        <dbReference type="Pfam" id="PF02797"/>
    </source>
</evidence>
<dbReference type="PANTHER" id="PTHR11877:SF99">
    <property type="entry name" value="1,3,6,8-TETRAHYDROXYNAPHTHALENE SYNTHASE"/>
    <property type="match status" value="1"/>
</dbReference>
<reference evidence="7 8" key="1">
    <citation type="submission" date="2018-11" db="EMBL/GenBank/DDBJ databases">
        <title>Sequencing the genomes of 1000 actinobacteria strains.</title>
        <authorList>
            <person name="Klenk H.-P."/>
        </authorList>
    </citation>
    <scope>NUCLEOTIDE SEQUENCE [LARGE SCALE GENOMIC DNA]</scope>
    <source>
        <strain evidence="7 8">DSM 15700</strain>
    </source>
</reference>
<keyword evidence="3" id="KW-0012">Acyltransferase</keyword>
<dbReference type="InterPro" id="IPR012328">
    <property type="entry name" value="Chalcone/stilbene_synt_C"/>
</dbReference>
<sequence>MSCVVAVEPVLPEHEYAQGAITDAVGPLVARDPARHGLLRRLHGSAGVGHRHLVLPLEEYADLRSLGATNEVFIREGAALAERASRRALTAAGLEPGDVDHVFATSVTGIAAPSLDVLLSERLGLRSDVRRTPSFGLGCAGGAGGLARVHDHLLGHPGDVALLVSVELCSLTLQHDDDSMANMVASGLFGDGAAAVVVVGERHPLARTSPAPAVRRPTGGRRRRTARVVDTRSRLYPGTTGALGWEVRDTGFAIVLSAGLPDLLCAHLPADVKGLLADHGLTPAEVPTWVVHAGGPRVIDAVRDSLELPEAAVRESRASLACAGNLSSSSVLDVLARTLARSDAAAGSPAVLMAFGPGVACELVLLRLEGR</sequence>